<dbReference type="SUPFAM" id="SSF48576">
    <property type="entry name" value="Terpenoid synthases"/>
    <property type="match status" value="1"/>
</dbReference>
<comment type="cofactor">
    <cofactor evidence="1">
        <name>Mg(2+)</name>
        <dbReference type="ChEBI" id="CHEBI:18420"/>
    </cofactor>
</comment>
<dbReference type="InterPro" id="IPR036965">
    <property type="entry name" value="Terpene_synth_N_sf"/>
</dbReference>
<dbReference type="Pfam" id="PF01397">
    <property type="entry name" value="Terpene_synth"/>
    <property type="match status" value="1"/>
</dbReference>
<dbReference type="AlphaFoldDB" id="R4SBA0"/>
<dbReference type="GO" id="GO:0000287">
    <property type="term" value="F:magnesium ion binding"/>
    <property type="evidence" value="ECO:0007669"/>
    <property type="project" value="InterPro"/>
</dbReference>
<reference evidence="6" key="1">
    <citation type="journal article" date="2013" name="Mol. Phylogenet. Evol.">
        <title>Diversification of the monoterpene synthase gene family (TPSb) in Protium, a highly diverse genus of tropical trees.</title>
        <authorList>
            <person name="Zapata F."/>
            <person name="Fine P.V."/>
        </authorList>
    </citation>
    <scope>NUCLEOTIDE SEQUENCE</scope>
    <source>
        <strain evidence="6">Fine 1452</strain>
    </source>
</reference>
<dbReference type="InterPro" id="IPR005630">
    <property type="entry name" value="Terpene_synthase_metal-bd"/>
</dbReference>
<dbReference type="PANTHER" id="PTHR31225:SF9">
    <property type="entry name" value="TERPENE SYNTHASE 10"/>
    <property type="match status" value="1"/>
</dbReference>
<proteinExistence type="predicted"/>
<accession>R4SBA0</accession>
<keyword evidence="3" id="KW-0460">Magnesium</keyword>
<evidence type="ECO:0000256" key="1">
    <source>
        <dbReference type="ARBA" id="ARBA00001946"/>
    </source>
</evidence>
<evidence type="ECO:0000256" key="3">
    <source>
        <dbReference type="ARBA" id="ARBA00022842"/>
    </source>
</evidence>
<dbReference type="InterPro" id="IPR008949">
    <property type="entry name" value="Isoprenoid_synthase_dom_sf"/>
</dbReference>
<dbReference type="Pfam" id="PF03936">
    <property type="entry name" value="Terpene_synth_C"/>
    <property type="match status" value="1"/>
</dbReference>
<dbReference type="PANTHER" id="PTHR31225">
    <property type="entry name" value="OS04G0344100 PROTEIN-RELATED"/>
    <property type="match status" value="1"/>
</dbReference>
<feature type="non-terminal residue" evidence="6">
    <location>
        <position position="201"/>
    </location>
</feature>
<dbReference type="InterPro" id="IPR008930">
    <property type="entry name" value="Terpenoid_cyclase/PrenylTrfase"/>
</dbReference>
<protein>
    <submittedName>
        <fullName evidence="6">Monoterpene synthase</fullName>
    </submittedName>
</protein>
<evidence type="ECO:0000313" key="6">
    <source>
        <dbReference type="EMBL" id="AGL94437.1"/>
    </source>
</evidence>
<dbReference type="InterPro" id="IPR001906">
    <property type="entry name" value="Terpene_synth_N"/>
</dbReference>
<gene>
    <name evidence="6" type="primary">TPSb</name>
</gene>
<feature type="domain" description="Terpene synthase N-terminal" evidence="4">
    <location>
        <begin position="1"/>
        <end position="87"/>
    </location>
</feature>
<dbReference type="SUPFAM" id="SSF48239">
    <property type="entry name" value="Terpenoid cyclases/Protein prenyltransferases"/>
    <property type="match status" value="1"/>
</dbReference>
<dbReference type="Gene3D" id="1.10.600.10">
    <property type="entry name" value="Farnesyl Diphosphate Synthase"/>
    <property type="match status" value="1"/>
</dbReference>
<dbReference type="Gene3D" id="1.50.10.130">
    <property type="entry name" value="Terpene synthase, N-terminal domain"/>
    <property type="match status" value="1"/>
</dbReference>
<dbReference type="InterPro" id="IPR050148">
    <property type="entry name" value="Terpene_synthase-like"/>
</dbReference>
<feature type="domain" description="Terpene synthase metal-binding" evidence="5">
    <location>
        <begin position="148"/>
        <end position="201"/>
    </location>
</feature>
<feature type="non-terminal residue" evidence="6">
    <location>
        <position position="1"/>
    </location>
</feature>
<evidence type="ECO:0000259" key="5">
    <source>
        <dbReference type="Pfam" id="PF03936"/>
    </source>
</evidence>
<evidence type="ECO:0000259" key="4">
    <source>
        <dbReference type="Pfam" id="PF01397"/>
    </source>
</evidence>
<dbReference type="GO" id="GO:0010333">
    <property type="term" value="F:terpene synthase activity"/>
    <property type="evidence" value="ECO:0007669"/>
    <property type="project" value="InterPro"/>
</dbReference>
<evidence type="ECO:0000256" key="2">
    <source>
        <dbReference type="ARBA" id="ARBA00022723"/>
    </source>
</evidence>
<dbReference type="EMBL" id="KC881134">
    <property type="protein sequence ID" value="AGL94437.1"/>
    <property type="molecule type" value="Genomic_DNA"/>
</dbReference>
<organism evidence="6">
    <name type="scientific">Protium pilosum</name>
    <dbReference type="NCBI Taxonomy" id="246375"/>
    <lineage>
        <taxon>Eukaryota</taxon>
        <taxon>Viridiplantae</taxon>
        <taxon>Streptophyta</taxon>
        <taxon>Embryophyta</taxon>
        <taxon>Tracheophyta</taxon>
        <taxon>Spermatophyta</taxon>
        <taxon>Magnoliopsida</taxon>
        <taxon>eudicotyledons</taxon>
        <taxon>Gunneridae</taxon>
        <taxon>Pentapetalae</taxon>
        <taxon>rosids</taxon>
        <taxon>malvids</taxon>
        <taxon>Sapindales</taxon>
        <taxon>Burseraceae</taxon>
        <taxon>Protium</taxon>
    </lineage>
</organism>
<dbReference type="GO" id="GO:0016114">
    <property type="term" value="P:terpenoid biosynthetic process"/>
    <property type="evidence" value="ECO:0007669"/>
    <property type="project" value="InterPro"/>
</dbReference>
<sequence length="201" mass="23948">FRLLRQYGFDVSTEIFSNFRDEKGNLKSCLVDDCKGILYLYEAAYLLEEGEESIFHDVRNFTTIFLREYVKQNSEDEYLSTLVNHALQLQLHWRMLRLEARWFIDVYGRRKDMNPLLLEFAQLDFNVVQAVHLGDLKNLSRWWRNTSLGDHDQFSFARNHLMECFLWALGSLFEPKFGYCREIVTKVTSLVTVIDDIYDVY</sequence>
<keyword evidence="2" id="KW-0479">Metal-binding</keyword>
<name>R4SBA0_9ROSI</name>